<feature type="domain" description="Fe-S hydro-lyase tartrate dehydratase beta-type catalytic" evidence="1">
    <location>
        <begin position="9"/>
        <end position="193"/>
    </location>
</feature>
<dbReference type="Proteomes" id="UP001595848">
    <property type="component" value="Unassembled WGS sequence"/>
</dbReference>
<organism evidence="2 3">
    <name type="scientific">Candidimonas humi</name>
    <dbReference type="NCBI Taxonomy" id="683355"/>
    <lineage>
        <taxon>Bacteria</taxon>
        <taxon>Pseudomonadati</taxon>
        <taxon>Pseudomonadota</taxon>
        <taxon>Betaproteobacteria</taxon>
        <taxon>Burkholderiales</taxon>
        <taxon>Alcaligenaceae</taxon>
        <taxon>Candidimonas</taxon>
    </lineage>
</organism>
<dbReference type="EMBL" id="JBHSBV010000005">
    <property type="protein sequence ID" value="MFC4202363.1"/>
    <property type="molecule type" value="Genomic_DNA"/>
</dbReference>
<protein>
    <submittedName>
        <fullName evidence="2">Fumarate hydratase C-terminal domain-containing protein</fullName>
    </submittedName>
</protein>
<dbReference type="RefSeq" id="WP_217966101.1">
    <property type="nucleotide sequence ID" value="NZ_JAHTBN010000010.1"/>
</dbReference>
<comment type="caution">
    <text evidence="2">The sequence shown here is derived from an EMBL/GenBank/DDBJ whole genome shotgun (WGS) entry which is preliminary data.</text>
</comment>
<dbReference type="PANTHER" id="PTHR43351:SF2">
    <property type="entry name" value="L(+)-TARTRATE DEHYDRATASE SUBUNIT BETA-RELATED"/>
    <property type="match status" value="1"/>
</dbReference>
<dbReference type="InterPro" id="IPR004647">
    <property type="entry name" value="Fe-S_hydro-lyase_TtdB-typ_cat"/>
</dbReference>
<name>A0ABV8P2L1_9BURK</name>
<dbReference type="PANTHER" id="PTHR43351">
    <property type="entry name" value="L(+)-TARTRATE DEHYDRATASE SUBUNIT BETA"/>
    <property type="match status" value="1"/>
</dbReference>
<sequence length="228" mass="25144">MADRNDSDDLKIFRLDLPARDEDIKRLEIGSIVYMTGTVYTAREGVYQKILGDGVAPPVDLKTVSNVNFHCSPAAAADDKGGYKVGAVTATASFRFSKWMDRWLEMTGTRIVIGKGGMPHEDYARVMVPHGAVYLTTVGYGTGALLGRGIVRVRDVFWLDELGIAQAMWLFDVKDFGPFIVESDAAGNSLFHKHGEEINAGIDKLYAGLKPPALHRYGETDDRKKEVM</sequence>
<accession>A0ABV8P2L1</accession>
<evidence type="ECO:0000313" key="2">
    <source>
        <dbReference type="EMBL" id="MFC4202363.1"/>
    </source>
</evidence>
<evidence type="ECO:0000313" key="3">
    <source>
        <dbReference type="Proteomes" id="UP001595848"/>
    </source>
</evidence>
<keyword evidence="3" id="KW-1185">Reference proteome</keyword>
<dbReference type="Pfam" id="PF05683">
    <property type="entry name" value="Fumerase_C"/>
    <property type="match status" value="1"/>
</dbReference>
<reference evidence="3" key="1">
    <citation type="journal article" date="2019" name="Int. J. Syst. Evol. Microbiol.">
        <title>The Global Catalogue of Microorganisms (GCM) 10K type strain sequencing project: providing services to taxonomists for standard genome sequencing and annotation.</title>
        <authorList>
            <consortium name="The Broad Institute Genomics Platform"/>
            <consortium name="The Broad Institute Genome Sequencing Center for Infectious Disease"/>
            <person name="Wu L."/>
            <person name="Ma J."/>
        </authorList>
    </citation>
    <scope>NUCLEOTIDE SEQUENCE [LARGE SCALE GENOMIC DNA]</scope>
    <source>
        <strain evidence="3">LMG 24813</strain>
    </source>
</reference>
<evidence type="ECO:0000259" key="1">
    <source>
        <dbReference type="Pfam" id="PF05683"/>
    </source>
</evidence>
<gene>
    <name evidence="2" type="ORF">ACFOY1_15510</name>
</gene>
<proteinExistence type="predicted"/>